<dbReference type="HAMAP" id="MF_01113">
    <property type="entry name" value="DNApol_IV"/>
    <property type="match status" value="1"/>
</dbReference>
<dbReference type="PANTHER" id="PTHR11076:SF33">
    <property type="entry name" value="DNA POLYMERASE KAPPA"/>
    <property type="match status" value="1"/>
</dbReference>
<dbReference type="Gene3D" id="3.40.1170.60">
    <property type="match status" value="1"/>
</dbReference>
<keyword evidence="6 16" id="KW-0808">Transferase</keyword>
<evidence type="ECO:0000256" key="12">
    <source>
        <dbReference type="ARBA" id="ARBA00022932"/>
    </source>
</evidence>
<dbReference type="SUPFAM" id="SSF56672">
    <property type="entry name" value="DNA/RNA polymerases"/>
    <property type="match status" value="1"/>
</dbReference>
<dbReference type="InterPro" id="IPR043502">
    <property type="entry name" value="DNA/RNA_pol_sf"/>
</dbReference>
<gene>
    <name evidence="16" type="primary">dinB</name>
    <name evidence="19" type="ORF">AAY24_02895</name>
</gene>
<dbReference type="InterPro" id="IPR022880">
    <property type="entry name" value="DNApol_IV"/>
</dbReference>
<dbReference type="FunFam" id="3.40.1170.60:FF:000001">
    <property type="entry name" value="DNA polymerase IV"/>
    <property type="match status" value="1"/>
</dbReference>
<comment type="similarity">
    <text evidence="2 16">Belongs to the DNA polymerase type-Y family.</text>
</comment>
<organism evidence="19 20">
    <name type="scientific">Sedimenticola thiotaurini</name>
    <dbReference type="NCBI Taxonomy" id="1543721"/>
    <lineage>
        <taxon>Bacteria</taxon>
        <taxon>Pseudomonadati</taxon>
        <taxon>Pseudomonadota</taxon>
        <taxon>Gammaproteobacteria</taxon>
        <taxon>Chromatiales</taxon>
        <taxon>Sedimenticolaceae</taxon>
        <taxon>Sedimenticola</taxon>
    </lineage>
</organism>
<keyword evidence="14 16" id="KW-0234">DNA repair</keyword>
<dbReference type="InterPro" id="IPR043128">
    <property type="entry name" value="Rev_trsase/Diguanyl_cyclase"/>
</dbReference>
<dbReference type="FunFam" id="3.30.1490.100:FF:000004">
    <property type="entry name" value="DNA polymerase IV"/>
    <property type="match status" value="1"/>
</dbReference>
<comment type="subunit">
    <text evidence="3 16">Monomer.</text>
</comment>
<dbReference type="GO" id="GO:0006281">
    <property type="term" value="P:DNA repair"/>
    <property type="evidence" value="ECO:0007669"/>
    <property type="project" value="UniProtKB-UniRule"/>
</dbReference>
<dbReference type="AlphaFoldDB" id="A0A0F7JXS3"/>
<dbReference type="EMBL" id="CP011412">
    <property type="protein sequence ID" value="AKH19468.1"/>
    <property type="molecule type" value="Genomic_DNA"/>
</dbReference>
<dbReference type="GO" id="GO:0006261">
    <property type="term" value="P:DNA-templated DNA replication"/>
    <property type="evidence" value="ECO:0007669"/>
    <property type="project" value="UniProtKB-UniRule"/>
</dbReference>
<dbReference type="Gene3D" id="1.10.150.20">
    <property type="entry name" value="5' to 3' exonuclease, C-terminal subdomain"/>
    <property type="match status" value="1"/>
</dbReference>
<dbReference type="GO" id="GO:0003887">
    <property type="term" value="F:DNA-directed DNA polymerase activity"/>
    <property type="evidence" value="ECO:0007669"/>
    <property type="project" value="UniProtKB-UniRule"/>
</dbReference>
<dbReference type="PATRIC" id="fig|1543721.4.peg.607"/>
<comment type="function">
    <text evidence="16">Poorly processive, error-prone DNA polymerase involved in untargeted mutagenesis. Copies undamaged DNA at stalled replication forks, which arise in vivo from mismatched or misaligned primer ends. These misaligned primers can be extended by PolIV. Exhibits no 3'-5' exonuclease (proofreading) activity. May be involved in translesional synthesis, in conjunction with the beta clamp from PolIII.</text>
</comment>
<dbReference type="EC" id="2.7.7.7" evidence="16"/>
<keyword evidence="20" id="KW-1185">Reference proteome</keyword>
<evidence type="ECO:0000256" key="3">
    <source>
        <dbReference type="ARBA" id="ARBA00011245"/>
    </source>
</evidence>
<dbReference type="InterPro" id="IPR001126">
    <property type="entry name" value="UmuC"/>
</dbReference>
<evidence type="ECO:0000256" key="7">
    <source>
        <dbReference type="ARBA" id="ARBA00022695"/>
    </source>
</evidence>
<evidence type="ECO:0000256" key="2">
    <source>
        <dbReference type="ARBA" id="ARBA00010945"/>
    </source>
</evidence>
<evidence type="ECO:0000256" key="4">
    <source>
        <dbReference type="ARBA" id="ARBA00022457"/>
    </source>
</evidence>
<evidence type="ECO:0000313" key="20">
    <source>
        <dbReference type="Proteomes" id="UP000034410"/>
    </source>
</evidence>
<keyword evidence="8 16" id="KW-0235">DNA replication</keyword>
<reference evidence="19 20" key="1">
    <citation type="journal article" date="2015" name="Genome Announc.">
        <title>Complete Genome Sequence of Sedimenticola thiotaurini Strain SIP-G1, a Polyphosphate- and Polyhydroxyalkanoate-Accumulating Sulfur-Oxidizing Gammaproteobacterium Isolated from Salt Marsh Sediments.</title>
        <authorList>
            <person name="Flood B.E."/>
            <person name="Jones D.S."/>
            <person name="Bailey J.V."/>
        </authorList>
    </citation>
    <scope>NUCLEOTIDE SEQUENCE [LARGE SCALE GENOMIC DNA]</scope>
    <source>
        <strain evidence="19 20">SIP-G1</strain>
    </source>
</reference>
<accession>A0A0F7JXS3</accession>
<dbReference type="Gene3D" id="3.30.70.270">
    <property type="match status" value="1"/>
</dbReference>
<dbReference type="GO" id="GO:0005829">
    <property type="term" value="C:cytosol"/>
    <property type="evidence" value="ECO:0007669"/>
    <property type="project" value="TreeGrafter"/>
</dbReference>
<feature type="active site" evidence="16">
    <location>
        <position position="109"/>
    </location>
</feature>
<evidence type="ECO:0000256" key="17">
    <source>
        <dbReference type="SAM" id="MobiDB-lite"/>
    </source>
</evidence>
<evidence type="ECO:0000256" key="13">
    <source>
        <dbReference type="ARBA" id="ARBA00023125"/>
    </source>
</evidence>
<comment type="subcellular location">
    <subcellularLocation>
        <location evidence="1 16">Cytoplasm</location>
    </subcellularLocation>
</comment>
<evidence type="ECO:0000256" key="16">
    <source>
        <dbReference type="HAMAP-Rule" id="MF_01113"/>
    </source>
</evidence>
<dbReference type="Gene3D" id="3.30.1490.100">
    <property type="entry name" value="DNA polymerase, Y-family, little finger domain"/>
    <property type="match status" value="1"/>
</dbReference>
<evidence type="ECO:0000256" key="15">
    <source>
        <dbReference type="ARBA" id="ARBA00049244"/>
    </source>
</evidence>
<dbReference type="InterPro" id="IPR053848">
    <property type="entry name" value="IMS_HHH_1"/>
</dbReference>
<feature type="binding site" evidence="16">
    <location>
        <position position="13"/>
    </location>
    <ligand>
        <name>Mg(2+)</name>
        <dbReference type="ChEBI" id="CHEBI:18420"/>
    </ligand>
</feature>
<feature type="domain" description="UmuC" evidence="18">
    <location>
        <begin position="9"/>
        <end position="190"/>
    </location>
</feature>
<keyword evidence="12 16" id="KW-0239">DNA-directed DNA polymerase</keyword>
<evidence type="ECO:0000256" key="10">
    <source>
        <dbReference type="ARBA" id="ARBA00022763"/>
    </source>
</evidence>
<feature type="site" description="Substrate discrimination" evidence="16">
    <location>
        <position position="18"/>
    </location>
</feature>
<keyword evidence="7 16" id="KW-0548">Nucleotidyltransferase</keyword>
<dbReference type="GO" id="GO:0003684">
    <property type="term" value="F:damaged DNA binding"/>
    <property type="evidence" value="ECO:0007669"/>
    <property type="project" value="InterPro"/>
</dbReference>
<sequence>MTDKRIRWIMHVDMDAFYASVEQRDHPEYRGLPVVVGAQPGRRGVVSTCSYEARVFGIRSAMPISDAYRRCPDAVYLRPDMPRYVEVSRQVLEVLADISPVIEQVSVDEAYLDITGLERLYGPPRSIGERVKERVRERTGLNCSVGIGPNRLIAKLASDYDKPDGLTIVDVNEVERFLDPMPVSNLRGVGPRNLKTMARLGIKTVQQLRALPLDQLNSYFGDSMGESLYRQARGVSSDRVGEQSGRQSLSKETTFNEDITDQEQLRATLRGLAAEVGRSLRQAGLKGNVVTLKLRLSGFETHTRQRRLSSPGNADATLFRVAWELFQSSAFVRRPVRLIGLGVSDWSDGAHTNLDLFDAVEDDERQERLYSMLDKATERFGNGKLSLGAPLGKNRK</sequence>
<dbReference type="OrthoDB" id="9808813at2"/>
<keyword evidence="4 16" id="KW-0515">Mutator protein</keyword>
<evidence type="ECO:0000256" key="8">
    <source>
        <dbReference type="ARBA" id="ARBA00022705"/>
    </source>
</evidence>
<evidence type="ECO:0000256" key="11">
    <source>
        <dbReference type="ARBA" id="ARBA00022842"/>
    </source>
</evidence>
<dbReference type="Pfam" id="PF11799">
    <property type="entry name" value="IMS_C"/>
    <property type="match status" value="1"/>
</dbReference>
<evidence type="ECO:0000256" key="6">
    <source>
        <dbReference type="ARBA" id="ARBA00022679"/>
    </source>
</evidence>
<feature type="binding site" evidence="16">
    <location>
        <position position="108"/>
    </location>
    <ligand>
        <name>Mg(2+)</name>
        <dbReference type="ChEBI" id="CHEBI:18420"/>
    </ligand>
</feature>
<dbReference type="InterPro" id="IPR036775">
    <property type="entry name" value="DNA_pol_Y-fam_lit_finger_sf"/>
</dbReference>
<dbReference type="NCBIfam" id="NF002677">
    <property type="entry name" value="PRK02406.1"/>
    <property type="match status" value="1"/>
</dbReference>
<keyword evidence="13 16" id="KW-0238">DNA-binding</keyword>
<dbReference type="CDD" id="cd03586">
    <property type="entry name" value="PolY_Pol_IV_kappa"/>
    <property type="match status" value="1"/>
</dbReference>
<evidence type="ECO:0000256" key="1">
    <source>
        <dbReference type="ARBA" id="ARBA00004496"/>
    </source>
</evidence>
<dbReference type="Proteomes" id="UP000034410">
    <property type="component" value="Chromosome"/>
</dbReference>
<proteinExistence type="inferred from homology"/>
<protein>
    <recommendedName>
        <fullName evidence="16">DNA polymerase IV</fullName>
        <shortName evidence="16">Pol IV</shortName>
        <ecNumber evidence="16">2.7.7.7</ecNumber>
    </recommendedName>
</protein>
<dbReference type="PANTHER" id="PTHR11076">
    <property type="entry name" value="DNA REPAIR POLYMERASE UMUC / TRANSFERASE FAMILY MEMBER"/>
    <property type="match status" value="1"/>
</dbReference>
<keyword evidence="5 16" id="KW-0963">Cytoplasm</keyword>
<dbReference type="InterPro" id="IPR017961">
    <property type="entry name" value="DNA_pol_Y-fam_little_finger"/>
</dbReference>
<keyword evidence="9 16" id="KW-0479">Metal-binding</keyword>
<comment type="cofactor">
    <cofactor evidence="16">
        <name>Mg(2+)</name>
        <dbReference type="ChEBI" id="CHEBI:18420"/>
    </cofactor>
    <text evidence="16">Binds 2 magnesium ions per subunit.</text>
</comment>
<dbReference type="GO" id="GO:0009432">
    <property type="term" value="P:SOS response"/>
    <property type="evidence" value="ECO:0007669"/>
    <property type="project" value="TreeGrafter"/>
</dbReference>
<keyword evidence="10 16" id="KW-0227">DNA damage</keyword>
<dbReference type="GO" id="GO:0000287">
    <property type="term" value="F:magnesium ion binding"/>
    <property type="evidence" value="ECO:0007669"/>
    <property type="project" value="UniProtKB-UniRule"/>
</dbReference>
<feature type="region of interest" description="Disordered" evidence="17">
    <location>
        <begin position="233"/>
        <end position="252"/>
    </location>
</feature>
<dbReference type="SUPFAM" id="SSF100879">
    <property type="entry name" value="Lesion bypass DNA polymerase (Y-family), little finger domain"/>
    <property type="match status" value="1"/>
</dbReference>
<evidence type="ECO:0000256" key="9">
    <source>
        <dbReference type="ARBA" id="ARBA00022723"/>
    </source>
</evidence>
<dbReference type="Pfam" id="PF21999">
    <property type="entry name" value="IMS_HHH_1"/>
    <property type="match status" value="1"/>
</dbReference>
<dbReference type="GO" id="GO:0042276">
    <property type="term" value="P:error-prone translesion synthesis"/>
    <property type="evidence" value="ECO:0007669"/>
    <property type="project" value="TreeGrafter"/>
</dbReference>
<dbReference type="RefSeq" id="WP_046858406.1">
    <property type="nucleotide sequence ID" value="NZ_CP011412.1"/>
</dbReference>
<comment type="catalytic activity">
    <reaction evidence="15 16">
        <text>DNA(n) + a 2'-deoxyribonucleoside 5'-triphosphate = DNA(n+1) + diphosphate</text>
        <dbReference type="Rhea" id="RHEA:22508"/>
        <dbReference type="Rhea" id="RHEA-COMP:17339"/>
        <dbReference type="Rhea" id="RHEA-COMP:17340"/>
        <dbReference type="ChEBI" id="CHEBI:33019"/>
        <dbReference type="ChEBI" id="CHEBI:61560"/>
        <dbReference type="ChEBI" id="CHEBI:173112"/>
        <dbReference type="EC" id="2.7.7.7"/>
    </reaction>
</comment>
<dbReference type="InterPro" id="IPR050116">
    <property type="entry name" value="DNA_polymerase-Y"/>
</dbReference>
<evidence type="ECO:0000256" key="14">
    <source>
        <dbReference type="ARBA" id="ARBA00023204"/>
    </source>
</evidence>
<evidence type="ECO:0000259" key="18">
    <source>
        <dbReference type="PROSITE" id="PS50173"/>
    </source>
</evidence>
<evidence type="ECO:0000313" key="19">
    <source>
        <dbReference type="EMBL" id="AKH19468.1"/>
    </source>
</evidence>
<dbReference type="Pfam" id="PF00817">
    <property type="entry name" value="IMS"/>
    <property type="match status" value="1"/>
</dbReference>
<dbReference type="PROSITE" id="PS50173">
    <property type="entry name" value="UMUC"/>
    <property type="match status" value="1"/>
</dbReference>
<dbReference type="KEGG" id="seds:AAY24_02895"/>
<evidence type="ECO:0000256" key="5">
    <source>
        <dbReference type="ARBA" id="ARBA00022490"/>
    </source>
</evidence>
<keyword evidence="11 16" id="KW-0460">Magnesium</keyword>
<name>A0A0F7JXS3_9GAMM</name>